<dbReference type="InterPro" id="IPR015655">
    <property type="entry name" value="PP2C"/>
</dbReference>
<evidence type="ECO:0000313" key="2">
    <source>
        <dbReference type="EMBL" id="CAG2147840.1"/>
    </source>
</evidence>
<protein>
    <submittedName>
        <fullName evidence="2">Serine/threonine phosphatase stp</fullName>
        <ecNumber evidence="2">3.1.3.16</ecNumber>
    </submittedName>
</protein>
<reference evidence="2" key="1">
    <citation type="submission" date="2021-03" db="EMBL/GenBank/DDBJ databases">
        <authorList>
            <person name="Peeters C."/>
        </authorList>
    </citation>
    <scope>NUCLEOTIDE SEQUENCE</scope>
    <source>
        <strain evidence="2">LMG 31506</strain>
    </source>
</reference>
<proteinExistence type="predicted"/>
<dbReference type="InterPro" id="IPR001932">
    <property type="entry name" value="PPM-type_phosphatase-like_dom"/>
</dbReference>
<dbReference type="RefSeq" id="WP_211948616.1">
    <property type="nucleotide sequence ID" value="NZ_CAJPUY010000013.1"/>
</dbReference>
<dbReference type="Pfam" id="PF13672">
    <property type="entry name" value="PP2C_2"/>
    <property type="match status" value="1"/>
</dbReference>
<dbReference type="PROSITE" id="PS51746">
    <property type="entry name" value="PPM_2"/>
    <property type="match status" value="1"/>
</dbReference>
<organism evidence="2 3">
    <name type="scientific">Cupriavidus yeoncheonensis</name>
    <dbReference type="NCBI Taxonomy" id="1462994"/>
    <lineage>
        <taxon>Bacteria</taxon>
        <taxon>Pseudomonadati</taxon>
        <taxon>Pseudomonadota</taxon>
        <taxon>Betaproteobacteria</taxon>
        <taxon>Burkholderiales</taxon>
        <taxon>Burkholderiaceae</taxon>
        <taxon>Cupriavidus</taxon>
    </lineage>
</organism>
<dbReference type="SMART" id="SM00331">
    <property type="entry name" value="PP2C_SIG"/>
    <property type="match status" value="1"/>
</dbReference>
<dbReference type="InterPro" id="IPR036457">
    <property type="entry name" value="PPM-type-like_dom_sf"/>
</dbReference>
<dbReference type="CDD" id="cd00143">
    <property type="entry name" value="PP2Cc"/>
    <property type="match status" value="1"/>
</dbReference>
<dbReference type="EC" id="3.1.3.16" evidence="2"/>
<dbReference type="EMBL" id="CAJPUY010000013">
    <property type="protein sequence ID" value="CAG2147840.1"/>
    <property type="molecule type" value="Genomic_DNA"/>
</dbReference>
<dbReference type="GO" id="GO:0004722">
    <property type="term" value="F:protein serine/threonine phosphatase activity"/>
    <property type="evidence" value="ECO:0007669"/>
    <property type="project" value="UniProtKB-EC"/>
</dbReference>
<comment type="caution">
    <text evidence="2">The sequence shown here is derived from an EMBL/GenBank/DDBJ whole genome shotgun (WGS) entry which is preliminary data.</text>
</comment>
<keyword evidence="3" id="KW-1185">Reference proteome</keyword>
<dbReference type="PANTHER" id="PTHR47992">
    <property type="entry name" value="PROTEIN PHOSPHATASE"/>
    <property type="match status" value="1"/>
</dbReference>
<gene>
    <name evidence="2" type="primary">stp</name>
    <name evidence="2" type="ORF">LMG31506_03689</name>
</gene>
<sequence length="261" mass="27837">MEGILTGVTQFRWASAACTDVGRVRERNEDACLDLPDQGIWVVADGMGGHAVGDFASQAVTQALASLAARPLLEERLADVGAVLQDVNRTLIAEAARLQVRCVGTTVVVLAAGDRRCGCLWAGDSRLYRMRDGRLQRLTRDHSQVERLLARGLITAEEARHHPAHNTITRAVGAADTLLPEQLFVDVAGGDVFLLCSDGLSNEVEEDAIASVLAAGGDLDAAAQELVKMALDHGGHDNVTVVVVRAEDPYGSDRTLVNPEL</sequence>
<keyword evidence="2" id="KW-0378">Hydrolase</keyword>
<dbReference type="AlphaFoldDB" id="A0A916IUM6"/>
<dbReference type="SUPFAM" id="SSF81606">
    <property type="entry name" value="PP2C-like"/>
    <property type="match status" value="1"/>
</dbReference>
<name>A0A916IUM6_9BURK</name>
<dbReference type="Proteomes" id="UP000672934">
    <property type="component" value="Unassembled WGS sequence"/>
</dbReference>
<dbReference type="Gene3D" id="3.60.40.10">
    <property type="entry name" value="PPM-type phosphatase domain"/>
    <property type="match status" value="1"/>
</dbReference>
<feature type="domain" description="PPM-type phosphatase" evidence="1">
    <location>
        <begin position="14"/>
        <end position="246"/>
    </location>
</feature>
<evidence type="ECO:0000313" key="3">
    <source>
        <dbReference type="Proteomes" id="UP000672934"/>
    </source>
</evidence>
<accession>A0A916IUM6</accession>
<dbReference type="SMART" id="SM00332">
    <property type="entry name" value="PP2Cc"/>
    <property type="match status" value="1"/>
</dbReference>
<evidence type="ECO:0000259" key="1">
    <source>
        <dbReference type="PROSITE" id="PS51746"/>
    </source>
</evidence>